<dbReference type="Proteomes" id="UP000070058">
    <property type="component" value="Unassembled WGS sequence"/>
</dbReference>
<evidence type="ECO:0000256" key="2">
    <source>
        <dbReference type="ARBA" id="ARBA00022741"/>
    </source>
</evidence>
<dbReference type="PANTHER" id="PTHR43311:SF1">
    <property type="entry name" value="GLUTAMYL-Q TRNA(ASP) SYNTHETASE"/>
    <property type="match status" value="1"/>
</dbReference>
<feature type="domain" description="Glutamyl/glutaminyl-tRNA synthetase class Ib catalytic" evidence="6">
    <location>
        <begin position="219"/>
        <end position="326"/>
    </location>
</feature>
<dbReference type="Pfam" id="PF00749">
    <property type="entry name" value="tRNA-synt_1c"/>
    <property type="match status" value="2"/>
</dbReference>
<organism evidence="7 8">
    <name type="scientific">Cephaloticoccus primus</name>
    <dbReference type="NCBI Taxonomy" id="1548207"/>
    <lineage>
        <taxon>Bacteria</taxon>
        <taxon>Pseudomonadati</taxon>
        <taxon>Verrucomicrobiota</taxon>
        <taxon>Opitutia</taxon>
        <taxon>Opitutales</taxon>
        <taxon>Opitutaceae</taxon>
        <taxon>Cephaloticoccus</taxon>
    </lineage>
</organism>
<dbReference type="InterPro" id="IPR020058">
    <property type="entry name" value="Glu/Gln-tRNA-synth_Ib_cat-dom"/>
</dbReference>
<dbReference type="OrthoDB" id="9807503at2"/>
<evidence type="ECO:0000256" key="3">
    <source>
        <dbReference type="ARBA" id="ARBA00022840"/>
    </source>
</evidence>
<dbReference type="GO" id="GO:0004818">
    <property type="term" value="F:glutamate-tRNA ligase activity"/>
    <property type="evidence" value="ECO:0007669"/>
    <property type="project" value="TreeGrafter"/>
</dbReference>
<keyword evidence="4 5" id="KW-0030">Aminoacyl-tRNA synthetase</keyword>
<dbReference type="EMBL" id="LSZQ01000028">
    <property type="protein sequence ID" value="KXU36843.1"/>
    <property type="molecule type" value="Genomic_DNA"/>
</dbReference>
<evidence type="ECO:0000259" key="6">
    <source>
        <dbReference type="Pfam" id="PF00749"/>
    </source>
</evidence>
<evidence type="ECO:0000256" key="4">
    <source>
        <dbReference type="ARBA" id="ARBA00023146"/>
    </source>
</evidence>
<evidence type="ECO:0000256" key="5">
    <source>
        <dbReference type="RuleBase" id="RU363037"/>
    </source>
</evidence>
<dbReference type="InterPro" id="IPR014729">
    <property type="entry name" value="Rossmann-like_a/b/a_fold"/>
</dbReference>
<dbReference type="RefSeq" id="WP_068629234.1">
    <property type="nucleotide sequence ID" value="NZ_LSZQ01000028.1"/>
</dbReference>
<evidence type="ECO:0000313" key="7">
    <source>
        <dbReference type="EMBL" id="KXU36843.1"/>
    </source>
</evidence>
<dbReference type="STRING" id="1548207.AXK11_03365"/>
<dbReference type="InterPro" id="IPR049940">
    <property type="entry name" value="GluQ/Sye"/>
</dbReference>
<sequence>MSADAQSRSGYRGRLAPSPTGYLHRGHAHTFSLAAQRARGVTAPFIGEPTLSARRGKLFLRIDDLDRKRCRPEFTRAAIEDLRWLGLDWEEPIVIQSQRLTLYRQALEQLHAAGLIYPCTRTRREIREYAQSRAARQGGKRDEHAGMPLPLAPVSPPELRSAIGSAADVQDHEPLFPAAFRPPAVAAAFTDLQRDADSPARVAVASAFPLPPRHEPIRCNWRFLTPDGASLSFRDSAQGEQHATVGRDFGDFLVWRKDDLPSYQLACVVDDIAMGITEVVRGADLLPSTFRQLLLYRALGASPPAFYHCDLVRDENGHRLAKRHASRPLRAH</sequence>
<dbReference type="PANTHER" id="PTHR43311">
    <property type="entry name" value="GLUTAMATE--TRNA LIGASE"/>
    <property type="match status" value="1"/>
</dbReference>
<name>A0A139SQM8_9BACT</name>
<dbReference type="GO" id="GO:0006424">
    <property type="term" value="P:glutamyl-tRNA aminoacylation"/>
    <property type="evidence" value="ECO:0007669"/>
    <property type="project" value="TreeGrafter"/>
</dbReference>
<comment type="caution">
    <text evidence="7">The sequence shown here is derived from an EMBL/GenBank/DDBJ whole genome shotgun (WGS) entry which is preliminary data.</text>
</comment>
<protein>
    <recommendedName>
        <fullName evidence="6">Glutamyl/glutaminyl-tRNA synthetase class Ib catalytic domain-containing protein</fullName>
    </recommendedName>
</protein>
<keyword evidence="3 5" id="KW-0067">ATP-binding</keyword>
<evidence type="ECO:0000313" key="8">
    <source>
        <dbReference type="Proteomes" id="UP000070058"/>
    </source>
</evidence>
<keyword evidence="1 5" id="KW-0436">Ligase</keyword>
<evidence type="ECO:0000256" key="1">
    <source>
        <dbReference type="ARBA" id="ARBA00022598"/>
    </source>
</evidence>
<dbReference type="GO" id="GO:0005829">
    <property type="term" value="C:cytosol"/>
    <property type="evidence" value="ECO:0007669"/>
    <property type="project" value="TreeGrafter"/>
</dbReference>
<dbReference type="SUPFAM" id="SSF52374">
    <property type="entry name" value="Nucleotidylyl transferase"/>
    <property type="match status" value="1"/>
</dbReference>
<feature type="domain" description="Glutamyl/glutaminyl-tRNA synthetase class Ib catalytic" evidence="6">
    <location>
        <begin position="12"/>
        <end position="142"/>
    </location>
</feature>
<dbReference type="Gene3D" id="3.40.50.620">
    <property type="entry name" value="HUPs"/>
    <property type="match status" value="2"/>
</dbReference>
<dbReference type="GO" id="GO:0005524">
    <property type="term" value="F:ATP binding"/>
    <property type="evidence" value="ECO:0007669"/>
    <property type="project" value="UniProtKB-KW"/>
</dbReference>
<proteinExistence type="inferred from homology"/>
<reference evidence="8" key="1">
    <citation type="submission" date="2016-02" db="EMBL/GenBank/DDBJ databases">
        <authorList>
            <person name="Sanders J.G."/>
            <person name="Lin J.Y."/>
            <person name="Wertz J.T."/>
            <person name="Russell J.A."/>
            <person name="Moreau C.S."/>
            <person name="Powell S."/>
        </authorList>
    </citation>
    <scope>NUCLEOTIDE SEQUENCE [LARGE SCALE GENOMIC DNA]</scope>
    <source>
        <strain evidence="8">CAG34</strain>
    </source>
</reference>
<keyword evidence="2 5" id="KW-0547">Nucleotide-binding</keyword>
<keyword evidence="5" id="KW-0648">Protein biosynthesis</keyword>
<dbReference type="AlphaFoldDB" id="A0A139SQM8"/>
<gene>
    <name evidence="7" type="ORF">AXK11_03365</name>
</gene>
<accession>A0A139SQM8</accession>
<keyword evidence="8" id="KW-1185">Reference proteome</keyword>
<comment type="similarity">
    <text evidence="5">Belongs to the class-I aminoacyl-tRNA synthetase family.</text>
</comment>